<dbReference type="PANTHER" id="PTHR24220">
    <property type="entry name" value="IMPORT ATP-BINDING PROTEIN"/>
    <property type="match status" value="1"/>
</dbReference>
<evidence type="ECO:0000313" key="4">
    <source>
        <dbReference type="EMBL" id="NEB14175.1"/>
    </source>
</evidence>
<dbReference type="Pfam" id="PF00005">
    <property type="entry name" value="ABC_tran"/>
    <property type="match status" value="1"/>
</dbReference>
<sequence>MIDIVGLSKSFGTRVLWQDLTFTIEAGRMLALTGPSGSGKSTLLNCLGLLDAPTTGAIRHDGKDITKLGTAGARVYRRDTLGYLFQNYALIDNATVADNLGVAVKPARARGRTLPSPAEALARVGLAGRENDVVHRLSGGEQQRVALGRLIVKRPALVLADEPTGALDIDNTHMVVDTLRGLADDGCAVVIATHDPAVRDLCDSVLNVGVSTRPTRVKEINTA</sequence>
<dbReference type="GO" id="GO:0016887">
    <property type="term" value="F:ATP hydrolysis activity"/>
    <property type="evidence" value="ECO:0007669"/>
    <property type="project" value="InterPro"/>
</dbReference>
<reference evidence="4 5" key="1">
    <citation type="submission" date="2020-01" db="EMBL/GenBank/DDBJ databases">
        <title>Insect and environment-associated Actinomycetes.</title>
        <authorList>
            <person name="Currrie C."/>
            <person name="Chevrette M."/>
            <person name="Carlson C."/>
            <person name="Stubbendieck R."/>
            <person name="Wendt-Pienkowski E."/>
        </authorList>
    </citation>
    <scope>NUCLEOTIDE SEQUENCE [LARGE SCALE GENOMIC DNA]</scope>
    <source>
        <strain evidence="4 5">SID14163</strain>
    </source>
</reference>
<dbReference type="AlphaFoldDB" id="A0A7K3PYT9"/>
<keyword evidence="2 4" id="KW-0067">ATP-binding</keyword>
<dbReference type="RefSeq" id="WP_164250276.1">
    <property type="nucleotide sequence ID" value="NZ_JAAGMA010000962.1"/>
</dbReference>
<evidence type="ECO:0000259" key="3">
    <source>
        <dbReference type="PROSITE" id="PS50893"/>
    </source>
</evidence>
<evidence type="ECO:0000256" key="1">
    <source>
        <dbReference type="ARBA" id="ARBA00022741"/>
    </source>
</evidence>
<dbReference type="PROSITE" id="PS50893">
    <property type="entry name" value="ABC_TRANSPORTER_2"/>
    <property type="match status" value="1"/>
</dbReference>
<accession>A0A7K3PYT9</accession>
<protein>
    <submittedName>
        <fullName evidence="4">ATP-binding cassette domain-containing protein</fullName>
    </submittedName>
</protein>
<dbReference type="InterPro" id="IPR017871">
    <property type="entry name" value="ABC_transporter-like_CS"/>
</dbReference>
<evidence type="ECO:0000256" key="2">
    <source>
        <dbReference type="ARBA" id="ARBA00022840"/>
    </source>
</evidence>
<comment type="caution">
    <text evidence="4">The sequence shown here is derived from an EMBL/GenBank/DDBJ whole genome shotgun (WGS) entry which is preliminary data.</text>
</comment>
<dbReference type="InterPro" id="IPR003593">
    <property type="entry name" value="AAA+_ATPase"/>
</dbReference>
<dbReference type="InterPro" id="IPR003439">
    <property type="entry name" value="ABC_transporter-like_ATP-bd"/>
</dbReference>
<dbReference type="InterPro" id="IPR015854">
    <property type="entry name" value="ABC_transpr_LolD-like"/>
</dbReference>
<dbReference type="InterPro" id="IPR027417">
    <property type="entry name" value="P-loop_NTPase"/>
</dbReference>
<dbReference type="EMBL" id="JAAGMA010000962">
    <property type="protein sequence ID" value="NEB14175.1"/>
    <property type="molecule type" value="Genomic_DNA"/>
</dbReference>
<dbReference type="PROSITE" id="PS00211">
    <property type="entry name" value="ABC_TRANSPORTER_1"/>
    <property type="match status" value="1"/>
</dbReference>
<organism evidence="4 5">
    <name type="scientific">Streptomyces coelicoflavus</name>
    <dbReference type="NCBI Taxonomy" id="285562"/>
    <lineage>
        <taxon>Bacteria</taxon>
        <taxon>Bacillati</taxon>
        <taxon>Actinomycetota</taxon>
        <taxon>Actinomycetes</taxon>
        <taxon>Kitasatosporales</taxon>
        <taxon>Streptomycetaceae</taxon>
        <taxon>Streptomyces</taxon>
    </lineage>
</organism>
<evidence type="ECO:0000313" key="5">
    <source>
        <dbReference type="Proteomes" id="UP000470446"/>
    </source>
</evidence>
<feature type="domain" description="ABC transporter" evidence="3">
    <location>
        <begin position="2"/>
        <end position="223"/>
    </location>
</feature>
<dbReference type="GO" id="GO:0005886">
    <property type="term" value="C:plasma membrane"/>
    <property type="evidence" value="ECO:0007669"/>
    <property type="project" value="TreeGrafter"/>
</dbReference>
<dbReference type="GO" id="GO:0022857">
    <property type="term" value="F:transmembrane transporter activity"/>
    <property type="evidence" value="ECO:0007669"/>
    <property type="project" value="TreeGrafter"/>
</dbReference>
<gene>
    <name evidence="4" type="ORF">G3I32_36025</name>
</gene>
<dbReference type="PANTHER" id="PTHR24220:SF86">
    <property type="entry name" value="ABC TRANSPORTER ABCH.1"/>
    <property type="match status" value="1"/>
</dbReference>
<dbReference type="SUPFAM" id="SSF52540">
    <property type="entry name" value="P-loop containing nucleoside triphosphate hydrolases"/>
    <property type="match status" value="1"/>
</dbReference>
<keyword evidence="1" id="KW-0547">Nucleotide-binding</keyword>
<dbReference type="Proteomes" id="UP000470446">
    <property type="component" value="Unassembled WGS sequence"/>
</dbReference>
<proteinExistence type="predicted"/>
<dbReference type="Gene3D" id="3.40.50.300">
    <property type="entry name" value="P-loop containing nucleotide triphosphate hydrolases"/>
    <property type="match status" value="1"/>
</dbReference>
<name>A0A7K3PYT9_9ACTN</name>
<dbReference type="GO" id="GO:0005524">
    <property type="term" value="F:ATP binding"/>
    <property type="evidence" value="ECO:0007669"/>
    <property type="project" value="UniProtKB-KW"/>
</dbReference>
<dbReference type="SMART" id="SM00382">
    <property type="entry name" value="AAA"/>
    <property type="match status" value="1"/>
</dbReference>